<gene>
    <name evidence="2" type="ORF">MVEN_00920300</name>
</gene>
<organism evidence="2 3">
    <name type="scientific">Mycena venus</name>
    <dbReference type="NCBI Taxonomy" id="2733690"/>
    <lineage>
        <taxon>Eukaryota</taxon>
        <taxon>Fungi</taxon>
        <taxon>Dikarya</taxon>
        <taxon>Basidiomycota</taxon>
        <taxon>Agaricomycotina</taxon>
        <taxon>Agaricomycetes</taxon>
        <taxon>Agaricomycetidae</taxon>
        <taxon>Agaricales</taxon>
        <taxon>Marasmiineae</taxon>
        <taxon>Mycenaceae</taxon>
        <taxon>Mycena</taxon>
    </lineage>
</organism>
<proteinExistence type="predicted"/>
<keyword evidence="1" id="KW-0812">Transmembrane</keyword>
<feature type="transmembrane region" description="Helical" evidence="1">
    <location>
        <begin position="156"/>
        <end position="174"/>
    </location>
</feature>
<reference evidence="2" key="1">
    <citation type="submission" date="2020-05" db="EMBL/GenBank/DDBJ databases">
        <title>Mycena genomes resolve the evolution of fungal bioluminescence.</title>
        <authorList>
            <person name="Tsai I.J."/>
        </authorList>
    </citation>
    <scope>NUCLEOTIDE SEQUENCE</scope>
    <source>
        <strain evidence="2">CCC161011</strain>
    </source>
</reference>
<dbReference type="OrthoDB" id="3346544at2759"/>
<feature type="transmembrane region" description="Helical" evidence="1">
    <location>
        <begin position="239"/>
        <end position="259"/>
    </location>
</feature>
<evidence type="ECO:0000313" key="3">
    <source>
        <dbReference type="Proteomes" id="UP000620124"/>
    </source>
</evidence>
<comment type="caution">
    <text evidence="2">The sequence shown here is derived from an EMBL/GenBank/DDBJ whole genome shotgun (WGS) entry which is preliminary data.</text>
</comment>
<evidence type="ECO:0000313" key="2">
    <source>
        <dbReference type="EMBL" id="KAF7355913.1"/>
    </source>
</evidence>
<keyword evidence="1" id="KW-0472">Membrane</keyword>
<dbReference type="Proteomes" id="UP000620124">
    <property type="component" value="Unassembled WGS sequence"/>
</dbReference>
<accession>A0A8H6Y9Z5</accession>
<feature type="transmembrane region" description="Helical" evidence="1">
    <location>
        <begin position="75"/>
        <end position="95"/>
    </location>
</feature>
<dbReference type="AlphaFoldDB" id="A0A8H6Y9Z5"/>
<name>A0A8H6Y9Z5_9AGAR</name>
<feature type="transmembrane region" description="Helical" evidence="1">
    <location>
        <begin position="45"/>
        <end position="63"/>
    </location>
</feature>
<feature type="transmembrane region" description="Helical" evidence="1">
    <location>
        <begin position="21"/>
        <end position="39"/>
    </location>
</feature>
<keyword evidence="3" id="KW-1185">Reference proteome</keyword>
<feature type="transmembrane region" description="Helical" evidence="1">
    <location>
        <begin position="194"/>
        <end position="219"/>
    </location>
</feature>
<keyword evidence="1" id="KW-1133">Transmembrane helix</keyword>
<feature type="transmembrane region" description="Helical" evidence="1">
    <location>
        <begin position="265"/>
        <end position="286"/>
    </location>
</feature>
<sequence>MACTLLVIRKFIYEVGHPIRYPILFSTMVLLSVAKIYIVSQACEAMCYGFFLCIFILSVYTQLNVSRRTRHTNILFGIACAMFIVATSHFVITFYRTVRGLSDLSAAQGGPEEFFANPRSWHAIMRDILYMTQCVLGDSVAIYRCWILWDRDFRVVVFPLLLLVASIVSGSMGCERLSTLTSYSGIFDPAVWDWIAIFYVVGLGQNTITTAMMAFRLWLVDKRSKAYIVGRSQFFSTMLLLLESAALFFALQIVVLAAFLTKSNIQMILLGTIPPIVGITFTLLTIRAAFLSKWRAEGSQTQTIGSIQMREMPIAIQISEEIIAKHDGDDSPV</sequence>
<protein>
    <submittedName>
        <fullName evidence="2">Uncharacterized protein</fullName>
    </submittedName>
</protein>
<dbReference type="EMBL" id="JACAZI010000007">
    <property type="protein sequence ID" value="KAF7355913.1"/>
    <property type="molecule type" value="Genomic_DNA"/>
</dbReference>
<evidence type="ECO:0000256" key="1">
    <source>
        <dbReference type="SAM" id="Phobius"/>
    </source>
</evidence>
<feature type="transmembrane region" description="Helical" evidence="1">
    <location>
        <begin position="128"/>
        <end position="149"/>
    </location>
</feature>